<evidence type="ECO:0000313" key="3">
    <source>
        <dbReference type="Proteomes" id="UP000664940"/>
    </source>
</evidence>
<evidence type="ECO:0000313" key="2">
    <source>
        <dbReference type="EMBL" id="KAF6114802.1"/>
    </source>
</evidence>
<organism evidence="2 3">
    <name type="scientific">Phyllostomus discolor</name>
    <name type="common">pale spear-nosed bat</name>
    <dbReference type="NCBI Taxonomy" id="89673"/>
    <lineage>
        <taxon>Eukaryota</taxon>
        <taxon>Metazoa</taxon>
        <taxon>Chordata</taxon>
        <taxon>Craniata</taxon>
        <taxon>Vertebrata</taxon>
        <taxon>Euteleostomi</taxon>
        <taxon>Mammalia</taxon>
        <taxon>Eutheria</taxon>
        <taxon>Laurasiatheria</taxon>
        <taxon>Chiroptera</taxon>
        <taxon>Yangochiroptera</taxon>
        <taxon>Phyllostomidae</taxon>
        <taxon>Phyllostominae</taxon>
        <taxon>Phyllostomus</taxon>
    </lineage>
</organism>
<dbReference type="AlphaFoldDB" id="A0A834EHT0"/>
<feature type="region of interest" description="Disordered" evidence="1">
    <location>
        <begin position="27"/>
        <end position="59"/>
    </location>
</feature>
<reference evidence="2 3" key="1">
    <citation type="journal article" date="2020" name="Nature">
        <title>Six reference-quality genomes reveal evolution of bat adaptations.</title>
        <authorList>
            <person name="Jebb D."/>
            <person name="Huang Z."/>
            <person name="Pippel M."/>
            <person name="Hughes G.M."/>
            <person name="Lavrichenko K."/>
            <person name="Devanna P."/>
            <person name="Winkler S."/>
            <person name="Jermiin L.S."/>
            <person name="Skirmuntt E.C."/>
            <person name="Katzourakis A."/>
            <person name="Burkitt-Gray L."/>
            <person name="Ray D.A."/>
            <person name="Sullivan K.A.M."/>
            <person name="Roscito J.G."/>
            <person name="Kirilenko B.M."/>
            <person name="Davalos L.M."/>
            <person name="Corthals A.P."/>
            <person name="Power M.L."/>
            <person name="Jones G."/>
            <person name="Ransome R.D."/>
            <person name="Dechmann D.K.N."/>
            <person name="Locatelli A.G."/>
            <person name="Puechmaille S.J."/>
            <person name="Fedrigo O."/>
            <person name="Jarvis E.D."/>
            <person name="Hiller M."/>
            <person name="Vernes S.C."/>
            <person name="Myers E.W."/>
            <person name="Teeling E.C."/>
        </authorList>
    </citation>
    <scope>NUCLEOTIDE SEQUENCE [LARGE SCALE GENOMIC DNA]</scope>
    <source>
        <strain evidence="2">Bat1K_MPI-CBG_1</strain>
    </source>
</reference>
<comment type="caution">
    <text evidence="2">The sequence shown here is derived from an EMBL/GenBank/DDBJ whole genome shotgun (WGS) entry which is preliminary data.</text>
</comment>
<proteinExistence type="predicted"/>
<name>A0A834EHT0_9CHIR</name>
<feature type="region of interest" description="Disordered" evidence="1">
    <location>
        <begin position="78"/>
        <end position="112"/>
    </location>
</feature>
<accession>A0A834EHT0</accession>
<dbReference type="EMBL" id="JABVXQ010000004">
    <property type="protein sequence ID" value="KAF6114802.1"/>
    <property type="molecule type" value="Genomic_DNA"/>
</dbReference>
<evidence type="ECO:0000256" key="1">
    <source>
        <dbReference type="SAM" id="MobiDB-lite"/>
    </source>
</evidence>
<sequence>MRPMSPPGLCRQISSFPADARVGRLRSLRRGGETDSDLSLTPGMEGRVFPKTHRPTTTSRSVEEVFVMHVTARREWVGDRRLEPPGNWPDTVKMPHRGAGQRGHMSRWAAGRRPQGQLTCSSQVPCPAQIPFTGPPAAVQPPANP</sequence>
<dbReference type="Proteomes" id="UP000664940">
    <property type="component" value="Unassembled WGS sequence"/>
</dbReference>
<protein>
    <submittedName>
        <fullName evidence="2">Uncharacterized protein</fullName>
    </submittedName>
</protein>
<gene>
    <name evidence="2" type="ORF">HJG60_010728</name>
</gene>